<keyword evidence="5" id="KW-0808">Transferase</keyword>
<sequence length="654" mass="73732">MAQDSSSADSPRRKPGLLRDQVQLVKRKDRGRYEIVPIQEPLSFEKGFFIVIRACQLLAQRNEGLLLVGVAGPSGAGKTVFTEKVLNFMPSIEVISMDNYNDSSRIVDGNFDDPRLTDYDTLLENIHGLKEGKAVHVPIYDFKLSCRTGYRTVEVPSSRIVIIEGIYALSEKLRPVLDLRVSVTGGVHFDLVKRVLRDIQRAGQEPEEIIHQISETVYPMYKAFIEPDLQTAHIKIINKFNPFTGFQSPTYILKSPRTLSGDQIKAVFSNEYKEHLEETYDIYLLPPGEDSEACQSYLRMRNRDGKYNLMFEEWVTDNPFIISPRITFEVSVRLLGGLMALGYTIAAILKRSSHVYADDRVTVKIDWLEQLNRHYIQVQGRDRMFVKYTAEQLGLEGSYIPRTYIEQIQLEKLVNEVMALPEDLKTKLSIDDELVSSPKEALSRASADRVAMRNQHLKSSPSYSTQRDKHLAKLTELTVGSRRFDGPNPETPSINQGVITQLSEQISTLNERMDEFTSRIEELNCKYSTHKPSTSQQNLSLQGEACNGSAPTSLFMSSLGNGTRIPNSSSSTQLSKDSPLLDEIMAISRGQRQMIHQLDNLSNLLHEHLTPQLSRQKNMGTGRMLDVDGLAKPLILMLAAGGVGIFLLKRSSRS</sequence>
<evidence type="ECO:0000256" key="3">
    <source>
        <dbReference type="SAM" id="Phobius"/>
    </source>
</evidence>
<dbReference type="InterPro" id="IPR027417">
    <property type="entry name" value="P-loop_NTPase"/>
</dbReference>
<keyword evidence="3" id="KW-0812">Transmembrane</keyword>
<dbReference type="InterPro" id="IPR006083">
    <property type="entry name" value="PRK/URK"/>
</dbReference>
<dbReference type="Gene3D" id="3.40.50.300">
    <property type="entry name" value="P-loop containing nucleotide triphosphate hydrolases"/>
    <property type="match status" value="1"/>
</dbReference>
<feature type="region of interest" description="Disordered" evidence="2">
    <location>
        <begin position="557"/>
        <end position="577"/>
    </location>
</feature>
<keyword evidence="1" id="KW-0175">Coiled coil</keyword>
<dbReference type="PRINTS" id="PR00988">
    <property type="entry name" value="URIDINKINASE"/>
</dbReference>
<dbReference type="PROSITE" id="PS51707">
    <property type="entry name" value="CYTH"/>
    <property type="match status" value="1"/>
</dbReference>
<keyword evidence="7" id="KW-1185">Reference proteome</keyword>
<protein>
    <submittedName>
        <fullName evidence="5">Uridine-cytidine kinase C-like</fullName>
    </submittedName>
</protein>
<evidence type="ECO:0000313" key="5">
    <source>
        <dbReference type="EMBL" id="KAJ6800001.1"/>
    </source>
</evidence>
<feature type="transmembrane region" description="Helical" evidence="3">
    <location>
        <begin position="630"/>
        <end position="648"/>
    </location>
</feature>
<evidence type="ECO:0000313" key="6">
    <source>
        <dbReference type="EMBL" id="KAJ6845457.1"/>
    </source>
</evidence>
<dbReference type="GO" id="GO:0016301">
    <property type="term" value="F:kinase activity"/>
    <property type="evidence" value="ECO:0007669"/>
    <property type="project" value="UniProtKB-KW"/>
</dbReference>
<feature type="compositionally biased region" description="Polar residues" evidence="2">
    <location>
        <begin position="557"/>
        <end position="576"/>
    </location>
</feature>
<feature type="domain" description="CYTH" evidence="4">
    <location>
        <begin position="248"/>
        <end position="410"/>
    </location>
</feature>
<keyword evidence="5" id="KW-0418">Kinase</keyword>
<dbReference type="InterPro" id="IPR033469">
    <property type="entry name" value="CYTH-like_dom_sf"/>
</dbReference>
<dbReference type="GO" id="GO:0005524">
    <property type="term" value="F:ATP binding"/>
    <property type="evidence" value="ECO:0007669"/>
    <property type="project" value="InterPro"/>
</dbReference>
<reference evidence="5" key="2">
    <citation type="submission" date="2023-04" db="EMBL/GenBank/DDBJ databases">
        <authorList>
            <person name="Bruccoleri R.E."/>
            <person name="Oakeley E.J."/>
            <person name="Faust A.-M."/>
            <person name="Dessus-Babus S."/>
            <person name="Altorfer M."/>
            <person name="Burckhardt D."/>
            <person name="Oertli M."/>
            <person name="Naumann U."/>
            <person name="Petersen F."/>
            <person name="Wong J."/>
        </authorList>
    </citation>
    <scope>NUCLEOTIDE SEQUENCE</scope>
    <source>
        <strain evidence="5">GSM-AAB239-AS_SAM_17_03QT</strain>
        <tissue evidence="5">Leaf</tissue>
    </source>
</reference>
<name>A0AAX6E7S0_IRIPA</name>
<gene>
    <name evidence="5" type="ORF">M6B38_205330</name>
    <name evidence="6" type="ORF">M6B38_287040</name>
</gene>
<keyword evidence="3" id="KW-1133">Transmembrane helix</keyword>
<dbReference type="GO" id="GO:0016462">
    <property type="term" value="F:pyrophosphatase activity"/>
    <property type="evidence" value="ECO:0007669"/>
    <property type="project" value="UniProtKB-ARBA"/>
</dbReference>
<dbReference type="Proteomes" id="UP001140949">
    <property type="component" value="Unassembled WGS sequence"/>
</dbReference>
<keyword evidence="3" id="KW-0472">Membrane</keyword>
<dbReference type="CDD" id="cd02028">
    <property type="entry name" value="UMPK_like"/>
    <property type="match status" value="1"/>
</dbReference>
<dbReference type="Pfam" id="PF00485">
    <property type="entry name" value="PRK"/>
    <property type="match status" value="1"/>
</dbReference>
<evidence type="ECO:0000256" key="1">
    <source>
        <dbReference type="SAM" id="Coils"/>
    </source>
</evidence>
<dbReference type="SUPFAM" id="SSF55154">
    <property type="entry name" value="CYTH-like phosphatases"/>
    <property type="match status" value="1"/>
</dbReference>
<evidence type="ECO:0000313" key="7">
    <source>
        <dbReference type="Proteomes" id="UP001140949"/>
    </source>
</evidence>
<dbReference type="Pfam" id="PF01928">
    <property type="entry name" value="CYTH"/>
    <property type="match status" value="1"/>
</dbReference>
<evidence type="ECO:0000256" key="2">
    <source>
        <dbReference type="SAM" id="MobiDB-lite"/>
    </source>
</evidence>
<dbReference type="AlphaFoldDB" id="A0AAX6E7S0"/>
<organism evidence="5 7">
    <name type="scientific">Iris pallida</name>
    <name type="common">Sweet iris</name>
    <dbReference type="NCBI Taxonomy" id="29817"/>
    <lineage>
        <taxon>Eukaryota</taxon>
        <taxon>Viridiplantae</taxon>
        <taxon>Streptophyta</taxon>
        <taxon>Embryophyta</taxon>
        <taxon>Tracheophyta</taxon>
        <taxon>Spermatophyta</taxon>
        <taxon>Magnoliopsida</taxon>
        <taxon>Liliopsida</taxon>
        <taxon>Asparagales</taxon>
        <taxon>Iridaceae</taxon>
        <taxon>Iridoideae</taxon>
        <taxon>Irideae</taxon>
        <taxon>Iris</taxon>
    </lineage>
</organism>
<feature type="coiled-coil region" evidence="1">
    <location>
        <begin position="499"/>
        <end position="526"/>
    </location>
</feature>
<proteinExistence type="predicted"/>
<dbReference type="PANTHER" id="PTHR10285">
    <property type="entry name" value="URIDINE KINASE"/>
    <property type="match status" value="1"/>
</dbReference>
<dbReference type="EMBL" id="JANAVB010039215">
    <property type="protein sequence ID" value="KAJ6800001.1"/>
    <property type="molecule type" value="Genomic_DNA"/>
</dbReference>
<dbReference type="Gene3D" id="2.40.320.10">
    <property type="entry name" value="Hypothetical Protein Pfu-838710-001"/>
    <property type="match status" value="1"/>
</dbReference>
<accession>A0AAX6E7S0</accession>
<comment type="caution">
    <text evidence="5">The sequence shown here is derived from an EMBL/GenBank/DDBJ whole genome shotgun (WGS) entry which is preliminary data.</text>
</comment>
<reference evidence="5" key="1">
    <citation type="journal article" date="2023" name="GigaByte">
        <title>Genome assembly of the bearded iris, Iris pallida Lam.</title>
        <authorList>
            <person name="Bruccoleri R.E."/>
            <person name="Oakeley E.J."/>
            <person name="Faust A.M.E."/>
            <person name="Altorfer M."/>
            <person name="Dessus-Babus S."/>
            <person name="Burckhardt D."/>
            <person name="Oertli M."/>
            <person name="Naumann U."/>
            <person name="Petersen F."/>
            <person name="Wong J."/>
        </authorList>
    </citation>
    <scope>NUCLEOTIDE SEQUENCE</scope>
    <source>
        <strain evidence="5">GSM-AAB239-AS_SAM_17_03QT</strain>
    </source>
</reference>
<dbReference type="InterPro" id="IPR023577">
    <property type="entry name" value="CYTH_domain"/>
</dbReference>
<dbReference type="EMBL" id="JANAVB010006199">
    <property type="protein sequence ID" value="KAJ6845457.1"/>
    <property type="molecule type" value="Genomic_DNA"/>
</dbReference>
<evidence type="ECO:0000259" key="4">
    <source>
        <dbReference type="PROSITE" id="PS51707"/>
    </source>
</evidence>
<dbReference type="SUPFAM" id="SSF52540">
    <property type="entry name" value="P-loop containing nucleoside triphosphate hydrolases"/>
    <property type="match status" value="1"/>
</dbReference>